<comment type="caution">
    <text evidence="1">The sequence shown here is derived from an EMBL/GenBank/DDBJ whole genome shotgun (WGS) entry which is preliminary data.</text>
</comment>
<proteinExistence type="predicted"/>
<organism evidence="1 2">
    <name type="scientific">Acidimangrovimonas pyrenivorans</name>
    <dbReference type="NCBI Taxonomy" id="2030798"/>
    <lineage>
        <taxon>Bacteria</taxon>
        <taxon>Pseudomonadati</taxon>
        <taxon>Pseudomonadota</taxon>
        <taxon>Alphaproteobacteria</taxon>
        <taxon>Rhodobacterales</taxon>
        <taxon>Paracoccaceae</taxon>
        <taxon>Acidimangrovimonas</taxon>
    </lineage>
</organism>
<gene>
    <name evidence="1" type="ORF">ACFOES_18610</name>
</gene>
<dbReference type="RefSeq" id="WP_377834877.1">
    <property type="nucleotide sequence ID" value="NZ_JBHRSK010000017.1"/>
</dbReference>
<name>A0ABV7ALI0_9RHOB</name>
<dbReference type="EMBL" id="JBHRSK010000017">
    <property type="protein sequence ID" value="MFC2970115.1"/>
    <property type="molecule type" value="Genomic_DNA"/>
</dbReference>
<keyword evidence="2" id="KW-1185">Reference proteome</keyword>
<evidence type="ECO:0000313" key="2">
    <source>
        <dbReference type="Proteomes" id="UP001595443"/>
    </source>
</evidence>
<evidence type="ECO:0000313" key="1">
    <source>
        <dbReference type="EMBL" id="MFC2970115.1"/>
    </source>
</evidence>
<dbReference type="Proteomes" id="UP001595443">
    <property type="component" value="Unassembled WGS sequence"/>
</dbReference>
<reference evidence="2" key="1">
    <citation type="journal article" date="2019" name="Int. J. Syst. Evol. Microbiol.">
        <title>The Global Catalogue of Microorganisms (GCM) 10K type strain sequencing project: providing services to taxonomists for standard genome sequencing and annotation.</title>
        <authorList>
            <consortium name="The Broad Institute Genomics Platform"/>
            <consortium name="The Broad Institute Genome Sequencing Center for Infectious Disease"/>
            <person name="Wu L."/>
            <person name="Ma J."/>
        </authorList>
    </citation>
    <scope>NUCLEOTIDE SEQUENCE [LARGE SCALE GENOMIC DNA]</scope>
    <source>
        <strain evidence="2">KCTC 62192</strain>
    </source>
</reference>
<protein>
    <submittedName>
        <fullName evidence="1">Uncharacterized protein</fullName>
    </submittedName>
</protein>
<sequence length="93" mass="9535">MLELECSHSHLYPGARGRVLAGAPGDGRATDGPVTLAFADGGRAQGTLSGDRLSLRPHLTAAGTRVAARAWRIAFEPGAPGFRITARLAEAGG</sequence>
<accession>A0ABV7ALI0</accession>